<accession>A0A915DM63</accession>
<feature type="signal peptide" evidence="1">
    <location>
        <begin position="1"/>
        <end position="23"/>
    </location>
</feature>
<protein>
    <submittedName>
        <fullName evidence="3">Uncharacterized protein</fullName>
    </submittedName>
</protein>
<sequence length="91" mass="10137">MVNNYFLAFVIVLTAFLCQFSAGEKNAGVFADKFNPKMRATNMKHATTPDIIQEPTEKISQTPLNAEDIVSDQRKRTADVVQGVVEECTKN</sequence>
<keyword evidence="1" id="KW-0732">Signal</keyword>
<dbReference type="WBParaSite" id="jg21537">
    <property type="protein sequence ID" value="jg21537"/>
    <property type="gene ID" value="jg21537"/>
</dbReference>
<reference evidence="3" key="1">
    <citation type="submission" date="2022-11" db="UniProtKB">
        <authorList>
            <consortium name="WormBaseParasite"/>
        </authorList>
    </citation>
    <scope>IDENTIFICATION</scope>
</reference>
<evidence type="ECO:0000313" key="2">
    <source>
        <dbReference type="Proteomes" id="UP000887574"/>
    </source>
</evidence>
<proteinExistence type="predicted"/>
<keyword evidence="2" id="KW-1185">Reference proteome</keyword>
<organism evidence="2 3">
    <name type="scientific">Ditylenchus dipsaci</name>
    <dbReference type="NCBI Taxonomy" id="166011"/>
    <lineage>
        <taxon>Eukaryota</taxon>
        <taxon>Metazoa</taxon>
        <taxon>Ecdysozoa</taxon>
        <taxon>Nematoda</taxon>
        <taxon>Chromadorea</taxon>
        <taxon>Rhabditida</taxon>
        <taxon>Tylenchina</taxon>
        <taxon>Tylenchomorpha</taxon>
        <taxon>Sphaerularioidea</taxon>
        <taxon>Anguinidae</taxon>
        <taxon>Anguininae</taxon>
        <taxon>Ditylenchus</taxon>
    </lineage>
</organism>
<evidence type="ECO:0000313" key="3">
    <source>
        <dbReference type="WBParaSite" id="jg21537"/>
    </source>
</evidence>
<name>A0A915DM63_9BILA</name>
<dbReference type="Proteomes" id="UP000887574">
    <property type="component" value="Unplaced"/>
</dbReference>
<dbReference type="AlphaFoldDB" id="A0A915DM63"/>
<feature type="chain" id="PRO_5037725490" evidence="1">
    <location>
        <begin position="24"/>
        <end position="91"/>
    </location>
</feature>
<evidence type="ECO:0000256" key="1">
    <source>
        <dbReference type="SAM" id="SignalP"/>
    </source>
</evidence>